<reference evidence="1" key="1">
    <citation type="submission" date="2014-11" db="EMBL/GenBank/DDBJ databases">
        <authorList>
            <person name="Otto D Thomas"/>
            <person name="Naeem Raeece"/>
        </authorList>
    </citation>
    <scope>NUCLEOTIDE SEQUENCE</scope>
</reference>
<protein>
    <submittedName>
        <fullName evidence="1">Uncharacterized protein</fullName>
    </submittedName>
</protein>
<organism evidence="1">
    <name type="scientific">Chromera velia CCMP2878</name>
    <dbReference type="NCBI Taxonomy" id="1169474"/>
    <lineage>
        <taxon>Eukaryota</taxon>
        <taxon>Sar</taxon>
        <taxon>Alveolata</taxon>
        <taxon>Colpodellida</taxon>
        <taxon>Chromeraceae</taxon>
        <taxon>Chromera</taxon>
    </lineage>
</organism>
<dbReference type="VEuPathDB" id="CryptoDB:Cvel_8797"/>
<gene>
    <name evidence="1" type="ORF">Cvel_8797</name>
</gene>
<sequence>MNGGIRNALLWANHKPSVESLRKVVTNAVLALPYVAYDETKITLVMVAGHARSSAMKDKTFTAKIDSASETAAKYPVTGTDMEKDTKRIVKFWVELGEAELDNAEKRTSVAESFIQTFPKKVKKMKKKKEVRTVADVISLSKRKWQEHGSAKSTVSADIASRRFRKSTAPCCEELPCSFLLVPCRSERRDESAECTEVIHNRGWTVV</sequence>
<evidence type="ECO:0000313" key="1">
    <source>
        <dbReference type="EMBL" id="CEM48368.1"/>
    </source>
</evidence>
<dbReference type="PhylomeDB" id="A0A0G4HVC9"/>
<dbReference type="EMBL" id="CDMZ01004013">
    <property type="protein sequence ID" value="CEM48368.1"/>
    <property type="molecule type" value="Genomic_DNA"/>
</dbReference>
<accession>A0A0G4HVC9</accession>
<proteinExistence type="predicted"/>
<dbReference type="AlphaFoldDB" id="A0A0G4HVC9"/>
<name>A0A0G4HVC9_9ALVE</name>